<comment type="caution">
    <text evidence="1">The sequence shown here is derived from an EMBL/GenBank/DDBJ whole genome shotgun (WGS) entry which is preliminary data.</text>
</comment>
<proteinExistence type="predicted"/>
<name>A0ABS4VXL9_9PSEU</name>
<protein>
    <submittedName>
        <fullName evidence="1">Uncharacterized protein</fullName>
    </submittedName>
</protein>
<dbReference type="RefSeq" id="WP_210028711.1">
    <property type="nucleotide sequence ID" value="NZ_JAGINU010000001.1"/>
</dbReference>
<gene>
    <name evidence="1" type="ORF">JOF36_003925</name>
</gene>
<keyword evidence="2" id="KW-1185">Reference proteome</keyword>
<evidence type="ECO:0000313" key="1">
    <source>
        <dbReference type="EMBL" id="MBP2368229.1"/>
    </source>
</evidence>
<sequence length="65" mass="7042">MRHIATFCGSCNCGCPELYVDDTAAPDKRIVLTDDFGQQVQMSTDQLADLVASARNGVLDQLHDA</sequence>
<accession>A0ABS4VXL9</accession>
<dbReference type="EMBL" id="JAGINU010000001">
    <property type="protein sequence ID" value="MBP2368229.1"/>
    <property type="molecule type" value="Genomic_DNA"/>
</dbReference>
<reference evidence="1 2" key="1">
    <citation type="submission" date="2021-03" db="EMBL/GenBank/DDBJ databases">
        <title>Sequencing the genomes of 1000 actinobacteria strains.</title>
        <authorList>
            <person name="Klenk H.-P."/>
        </authorList>
    </citation>
    <scope>NUCLEOTIDE SEQUENCE [LARGE SCALE GENOMIC DNA]</scope>
    <source>
        <strain evidence="1 2">DSM 45256</strain>
    </source>
</reference>
<organism evidence="1 2">
    <name type="scientific">Pseudonocardia parietis</name>
    <dbReference type="NCBI Taxonomy" id="570936"/>
    <lineage>
        <taxon>Bacteria</taxon>
        <taxon>Bacillati</taxon>
        <taxon>Actinomycetota</taxon>
        <taxon>Actinomycetes</taxon>
        <taxon>Pseudonocardiales</taxon>
        <taxon>Pseudonocardiaceae</taxon>
        <taxon>Pseudonocardia</taxon>
    </lineage>
</organism>
<dbReference type="Proteomes" id="UP001519295">
    <property type="component" value="Unassembled WGS sequence"/>
</dbReference>
<evidence type="ECO:0000313" key="2">
    <source>
        <dbReference type="Proteomes" id="UP001519295"/>
    </source>
</evidence>